<protein>
    <submittedName>
        <fullName evidence="3">Aspartate racemase</fullName>
    </submittedName>
</protein>
<reference evidence="3 4" key="1">
    <citation type="journal article" date="2015" name="Genome Announc.">
        <title>Expanding the biotechnology potential of lactobacilli through comparative genomics of 213 strains and associated genera.</title>
        <authorList>
            <person name="Sun Z."/>
            <person name="Harris H.M."/>
            <person name="McCann A."/>
            <person name="Guo C."/>
            <person name="Argimon S."/>
            <person name="Zhang W."/>
            <person name="Yang X."/>
            <person name="Jeffery I.B."/>
            <person name="Cooney J.C."/>
            <person name="Kagawa T.F."/>
            <person name="Liu W."/>
            <person name="Song Y."/>
            <person name="Salvetti E."/>
            <person name="Wrobel A."/>
            <person name="Rasinkangas P."/>
            <person name="Parkhill J."/>
            <person name="Rea M.C."/>
            <person name="O'Sullivan O."/>
            <person name="Ritari J."/>
            <person name="Douillard F.P."/>
            <person name="Paul Ross R."/>
            <person name="Yang R."/>
            <person name="Briner A.E."/>
            <person name="Felis G.E."/>
            <person name="de Vos W.M."/>
            <person name="Barrangou R."/>
            <person name="Klaenhammer T.R."/>
            <person name="Caufield P.W."/>
            <person name="Cui Y."/>
            <person name="Zhang H."/>
            <person name="O'Toole P.W."/>
        </authorList>
    </citation>
    <scope>NUCLEOTIDE SEQUENCE [LARGE SCALE GENOMIC DNA]</scope>
    <source>
        <strain evidence="3 4">DSM 14421</strain>
    </source>
</reference>
<dbReference type="PATRIC" id="fig|1423739.3.peg.117"/>
<dbReference type="EMBL" id="AZEY01000066">
    <property type="protein sequence ID" value="KRL65558.1"/>
    <property type="molecule type" value="Genomic_DNA"/>
</dbReference>
<dbReference type="PANTHER" id="PTHR21198">
    <property type="entry name" value="GLUTAMATE RACEMASE"/>
    <property type="match status" value="1"/>
</dbReference>
<dbReference type="InterPro" id="IPR033134">
    <property type="entry name" value="Asp/Glu_racemase_AS_2"/>
</dbReference>
<accession>A0A0R1S7W9</accession>
<name>A0A0R1S7W9_9LACO</name>
<gene>
    <name evidence="3" type="ORF">FC85_GL000110</name>
</gene>
<organism evidence="3 4">
    <name type="scientific">Lentilactobacillus diolivorans DSM 14421</name>
    <dbReference type="NCBI Taxonomy" id="1423739"/>
    <lineage>
        <taxon>Bacteria</taxon>
        <taxon>Bacillati</taxon>
        <taxon>Bacillota</taxon>
        <taxon>Bacilli</taxon>
        <taxon>Lactobacillales</taxon>
        <taxon>Lactobacillaceae</taxon>
        <taxon>Lentilactobacillus</taxon>
    </lineage>
</organism>
<dbReference type="Pfam" id="PF01177">
    <property type="entry name" value="Asp_Glu_race"/>
    <property type="match status" value="1"/>
</dbReference>
<dbReference type="NCBIfam" id="TIGR00035">
    <property type="entry name" value="asp_race"/>
    <property type="match status" value="1"/>
</dbReference>
<dbReference type="STRING" id="1423739.FC85_GL000110"/>
<dbReference type="Gene3D" id="3.40.50.1860">
    <property type="match status" value="2"/>
</dbReference>
<dbReference type="SUPFAM" id="SSF53681">
    <property type="entry name" value="Aspartate/glutamate racemase"/>
    <property type="match status" value="2"/>
</dbReference>
<comment type="caution">
    <text evidence="3">The sequence shown here is derived from an EMBL/GenBank/DDBJ whole genome shotgun (WGS) entry which is preliminary data.</text>
</comment>
<dbReference type="InterPro" id="IPR004380">
    <property type="entry name" value="Asp_race"/>
</dbReference>
<dbReference type="PROSITE" id="PS00924">
    <property type="entry name" value="ASP_GLU_RACEMASE_2"/>
    <property type="match status" value="1"/>
</dbReference>
<dbReference type="AlphaFoldDB" id="A0A0R1S7W9"/>
<dbReference type="InterPro" id="IPR015942">
    <property type="entry name" value="Asp/Glu/hydantoin_racemase"/>
</dbReference>
<sequence>MENYFMKKLGIIGGIGPEATVNYYLDIIKGYQKRIGTDKQLPEILINSINMYDMFDMLDQGEYQLVADYLSQAANQLKQSGADFGLMCGNTPHIVFSTIQNQSKLPLLSIVQTSLDRAKALGLHKLGLLGTKFTMQNHFFSQPFINAGIQISLPDSQSQAFIHQKIVDEFENGIIKGETKKQLLKIINAMIQEKDLDGIILGCTELPLIINKTDLSVVILDIAQIHIESAIDHILS</sequence>
<evidence type="ECO:0000256" key="2">
    <source>
        <dbReference type="ARBA" id="ARBA00023235"/>
    </source>
</evidence>
<dbReference type="GO" id="GO:0047661">
    <property type="term" value="F:amino-acid racemase activity"/>
    <property type="evidence" value="ECO:0007669"/>
    <property type="project" value="InterPro"/>
</dbReference>
<proteinExistence type="inferred from homology"/>
<dbReference type="PANTHER" id="PTHR21198:SF7">
    <property type="entry name" value="ASPARTATE-GLUTAMATE RACEMASE FAMILY"/>
    <property type="match status" value="1"/>
</dbReference>
<keyword evidence="2" id="KW-0413">Isomerase</keyword>
<dbReference type="Proteomes" id="UP000052013">
    <property type="component" value="Unassembled WGS sequence"/>
</dbReference>
<dbReference type="InterPro" id="IPR001920">
    <property type="entry name" value="Asp/Glu_race"/>
</dbReference>
<evidence type="ECO:0000313" key="3">
    <source>
        <dbReference type="EMBL" id="KRL65558.1"/>
    </source>
</evidence>
<evidence type="ECO:0000313" key="4">
    <source>
        <dbReference type="Proteomes" id="UP000052013"/>
    </source>
</evidence>
<evidence type="ECO:0000256" key="1">
    <source>
        <dbReference type="ARBA" id="ARBA00007847"/>
    </source>
</evidence>
<comment type="similarity">
    <text evidence="1">Belongs to the aspartate/glutamate racemases family.</text>
</comment>